<reference evidence="2" key="1">
    <citation type="submission" date="2020-11" db="EMBL/GenBank/DDBJ databases">
        <authorList>
            <consortium name="DOE Joint Genome Institute"/>
            <person name="Ahrendt S."/>
            <person name="Riley R."/>
            <person name="Andreopoulos W."/>
            <person name="Labutti K."/>
            <person name="Pangilinan J."/>
            <person name="Ruiz-Duenas F.J."/>
            <person name="Barrasa J.M."/>
            <person name="Sanchez-Garcia M."/>
            <person name="Camarero S."/>
            <person name="Miyauchi S."/>
            <person name="Serrano A."/>
            <person name="Linde D."/>
            <person name="Babiker R."/>
            <person name="Drula E."/>
            <person name="Ayuso-Fernandez I."/>
            <person name="Pacheco R."/>
            <person name="Padilla G."/>
            <person name="Ferreira P."/>
            <person name="Barriuso J."/>
            <person name="Kellner H."/>
            <person name="Castanera R."/>
            <person name="Alfaro M."/>
            <person name="Ramirez L."/>
            <person name="Pisabarro A.G."/>
            <person name="Kuo A."/>
            <person name="Tritt A."/>
            <person name="Lipzen A."/>
            <person name="He G."/>
            <person name="Yan M."/>
            <person name="Ng V."/>
            <person name="Cullen D."/>
            <person name="Martin F."/>
            <person name="Rosso M.-N."/>
            <person name="Henrissat B."/>
            <person name="Hibbett D."/>
            <person name="Martinez A.T."/>
            <person name="Grigoriev I.V."/>
        </authorList>
    </citation>
    <scope>NUCLEOTIDE SEQUENCE</scope>
    <source>
        <strain evidence="2">ATCC 90797</strain>
    </source>
</reference>
<keyword evidence="1" id="KW-0812">Transmembrane</keyword>
<dbReference type="Proteomes" id="UP000807025">
    <property type="component" value="Unassembled WGS sequence"/>
</dbReference>
<keyword evidence="3" id="KW-1185">Reference proteome</keyword>
<dbReference type="AlphaFoldDB" id="A0A9P5ZKJ9"/>
<protein>
    <submittedName>
        <fullName evidence="2">Uncharacterized protein</fullName>
    </submittedName>
</protein>
<accession>A0A9P5ZKJ9</accession>
<evidence type="ECO:0000313" key="2">
    <source>
        <dbReference type="EMBL" id="KAF9488990.1"/>
    </source>
</evidence>
<proteinExistence type="predicted"/>
<keyword evidence="1" id="KW-0472">Membrane</keyword>
<keyword evidence="1" id="KW-1133">Transmembrane helix</keyword>
<name>A0A9P5ZKJ9_PLEER</name>
<evidence type="ECO:0000256" key="1">
    <source>
        <dbReference type="SAM" id="Phobius"/>
    </source>
</evidence>
<feature type="transmembrane region" description="Helical" evidence="1">
    <location>
        <begin position="6"/>
        <end position="24"/>
    </location>
</feature>
<dbReference type="EMBL" id="MU154688">
    <property type="protein sequence ID" value="KAF9488990.1"/>
    <property type="molecule type" value="Genomic_DNA"/>
</dbReference>
<comment type="caution">
    <text evidence="2">The sequence shown here is derived from an EMBL/GenBank/DDBJ whole genome shotgun (WGS) entry which is preliminary data.</text>
</comment>
<gene>
    <name evidence="2" type="ORF">BDN71DRAFT_1435733</name>
</gene>
<sequence length="120" mass="13588">MDCATQMMKGLIIYLVFFWMMIMVTKKAMPILLKALPPLHIKCPVPTHWGPPIDTANTHWNDPGHQGMTGVDSIAKSVQTLFSNLYINSKHMTSMVNAMFPRSVPHWHQNTLVSTGKQKK</sequence>
<evidence type="ECO:0000313" key="3">
    <source>
        <dbReference type="Proteomes" id="UP000807025"/>
    </source>
</evidence>
<organism evidence="2 3">
    <name type="scientific">Pleurotus eryngii</name>
    <name type="common">Boletus of the steppes</name>
    <dbReference type="NCBI Taxonomy" id="5323"/>
    <lineage>
        <taxon>Eukaryota</taxon>
        <taxon>Fungi</taxon>
        <taxon>Dikarya</taxon>
        <taxon>Basidiomycota</taxon>
        <taxon>Agaricomycotina</taxon>
        <taxon>Agaricomycetes</taxon>
        <taxon>Agaricomycetidae</taxon>
        <taxon>Agaricales</taxon>
        <taxon>Pleurotineae</taxon>
        <taxon>Pleurotaceae</taxon>
        <taxon>Pleurotus</taxon>
    </lineage>
</organism>